<dbReference type="Proteomes" id="UP000323664">
    <property type="component" value="Unassembled WGS sequence"/>
</dbReference>
<evidence type="ECO:0000313" key="3">
    <source>
        <dbReference type="Proteomes" id="UP000323664"/>
    </source>
</evidence>
<dbReference type="SUPFAM" id="SSF109709">
    <property type="entry name" value="KorB DNA-binding domain-like"/>
    <property type="match status" value="1"/>
</dbReference>
<dbReference type="InterPro" id="IPR036086">
    <property type="entry name" value="ParB/Sulfiredoxin_sf"/>
</dbReference>
<reference evidence="2 3" key="1">
    <citation type="journal article" date="2019" name="J. Ind. Microbiol. Biotechnol.">
        <title>Paenibacillus amylolyticus 27C64 has a diverse set of carbohydrate-active enzymes and complete pectin deconstruction system.</title>
        <authorList>
            <person name="Keggi C."/>
            <person name="Doran-Peterson J."/>
        </authorList>
    </citation>
    <scope>NUCLEOTIDE SEQUENCE [LARGE SCALE GENOMIC DNA]</scope>
    <source>
        <strain evidence="2 3">27C64</strain>
    </source>
</reference>
<comment type="caution">
    <text evidence="2">The sequence shown here is derived from an EMBL/GenBank/DDBJ whole genome shotgun (WGS) entry which is preliminary data.</text>
</comment>
<dbReference type="InterPro" id="IPR003115">
    <property type="entry name" value="ParB_N"/>
</dbReference>
<name>A0A5M9X1S2_PAEAM</name>
<feature type="domain" description="ParB-like N-terminal" evidence="1">
    <location>
        <begin position="9"/>
        <end position="96"/>
    </location>
</feature>
<sequence length="277" mass="31805">MRYEDRIEIWSVVDLKDHPENSKYNSELSMREEASLKASIAEVGIQEPLLIRPDGTVLSGHQRKRIATSIGLAKVPVRQVHCSEEEAVYLLVTTNEARRGDEKDLMKKARRVQVLYEAWGIKPGRKRVQDAHFDRHDVASVLQLDDSSLRRLLKLLYLIPEFQQEVSKGRIGLVAGNKIASLDREQQNELFRTFQVAGEIKTATIIKMVDQLRDEDTGPDLKDVRREQKQKQVQGKLDKLKKDLIWFITEPDSEEERAAVAGLLDEYLGYMRGEKRG</sequence>
<proteinExistence type="predicted"/>
<dbReference type="OrthoDB" id="2666370at2"/>
<dbReference type="SUPFAM" id="SSF110849">
    <property type="entry name" value="ParB/Sulfiredoxin"/>
    <property type="match status" value="1"/>
</dbReference>
<dbReference type="Gene3D" id="1.10.10.2830">
    <property type="match status" value="1"/>
</dbReference>
<evidence type="ECO:0000313" key="2">
    <source>
        <dbReference type="EMBL" id="KAA8787857.1"/>
    </source>
</evidence>
<organism evidence="2 3">
    <name type="scientific">Paenibacillus amylolyticus</name>
    <dbReference type="NCBI Taxonomy" id="1451"/>
    <lineage>
        <taxon>Bacteria</taxon>
        <taxon>Bacillati</taxon>
        <taxon>Bacillota</taxon>
        <taxon>Bacilli</taxon>
        <taxon>Bacillales</taxon>
        <taxon>Paenibacillaceae</taxon>
        <taxon>Paenibacillus</taxon>
    </lineage>
</organism>
<dbReference type="RefSeq" id="WP_123067442.1">
    <property type="nucleotide sequence ID" value="NZ_RIAS01000034.1"/>
</dbReference>
<dbReference type="Gene3D" id="3.90.1530.30">
    <property type="match status" value="1"/>
</dbReference>
<gene>
    <name evidence="2" type="ORF">EC604_28960</name>
</gene>
<dbReference type="GO" id="GO:0007059">
    <property type="term" value="P:chromosome segregation"/>
    <property type="evidence" value="ECO:0007669"/>
    <property type="project" value="TreeGrafter"/>
</dbReference>
<dbReference type="SMART" id="SM00470">
    <property type="entry name" value="ParB"/>
    <property type="match status" value="1"/>
</dbReference>
<evidence type="ECO:0000259" key="1">
    <source>
        <dbReference type="SMART" id="SM00470"/>
    </source>
</evidence>
<dbReference type="EMBL" id="RIAS01000034">
    <property type="protein sequence ID" value="KAA8787857.1"/>
    <property type="molecule type" value="Genomic_DNA"/>
</dbReference>
<dbReference type="GO" id="GO:0005694">
    <property type="term" value="C:chromosome"/>
    <property type="evidence" value="ECO:0007669"/>
    <property type="project" value="TreeGrafter"/>
</dbReference>
<protein>
    <recommendedName>
        <fullName evidence="1">ParB-like N-terminal domain-containing protein</fullName>
    </recommendedName>
</protein>
<dbReference type="PANTHER" id="PTHR33375">
    <property type="entry name" value="CHROMOSOME-PARTITIONING PROTEIN PARB-RELATED"/>
    <property type="match status" value="1"/>
</dbReference>
<dbReference type="PANTHER" id="PTHR33375:SF1">
    <property type="entry name" value="CHROMOSOME-PARTITIONING PROTEIN PARB-RELATED"/>
    <property type="match status" value="1"/>
</dbReference>
<dbReference type="AlphaFoldDB" id="A0A5M9X1S2"/>
<dbReference type="InterPro" id="IPR050336">
    <property type="entry name" value="Chromosome_partition/occlusion"/>
</dbReference>
<accession>A0A5M9X1S2</accession>
<dbReference type="Pfam" id="PF02195">
    <property type="entry name" value="ParB_N"/>
    <property type="match status" value="1"/>
</dbReference>